<dbReference type="InterPro" id="IPR049158">
    <property type="entry name" value="PfEMP1_CIDRalpha1_dom"/>
</dbReference>
<feature type="region of interest" description="Disordered" evidence="2">
    <location>
        <begin position="1483"/>
        <end position="1563"/>
    </location>
</feature>
<evidence type="ECO:0000259" key="7">
    <source>
        <dbReference type="Pfam" id="PF21807"/>
    </source>
</evidence>
<evidence type="ECO:0000259" key="6">
    <source>
        <dbReference type="Pfam" id="PF18562"/>
    </source>
</evidence>
<feature type="non-terminal residue" evidence="9">
    <location>
        <position position="1"/>
    </location>
</feature>
<dbReference type="InterPro" id="IPR042202">
    <property type="entry name" value="Duffy-ag-bd_sf"/>
</dbReference>
<feature type="region of interest" description="Disordered" evidence="2">
    <location>
        <begin position="1034"/>
        <end position="1191"/>
    </location>
</feature>
<dbReference type="InterPro" id="IPR041480">
    <property type="entry name" value="CIDR1_gamma"/>
</dbReference>
<feature type="coiled-coil region" evidence="1">
    <location>
        <begin position="582"/>
        <end position="610"/>
    </location>
</feature>
<dbReference type="VEuPathDB" id="PlasmoDB:PfKH01_000005000"/>
<feature type="domain" description="Duffy-binding-like" evidence="4">
    <location>
        <begin position="384"/>
        <end position="549"/>
    </location>
</feature>
<dbReference type="FunFam" id="1.20.58.1930:FF:000001">
    <property type="entry name" value="Erythrocyte membrane protein 1, PfEMP1"/>
    <property type="match status" value="1"/>
</dbReference>
<evidence type="ECO:0000256" key="3">
    <source>
        <dbReference type="SAM" id="Phobius"/>
    </source>
</evidence>
<dbReference type="Gene3D" id="1.20.58.1930">
    <property type="match status" value="2"/>
</dbReference>
<dbReference type="Gene3D" id="1.20.1310.20">
    <property type="entry name" value="Duffy-antigen binding domain"/>
    <property type="match status" value="3"/>
</dbReference>
<name>A0A191VZ07_PLAFA</name>
<feature type="domain" description="Cysteine-rich interdomain region 1 gamma" evidence="6">
    <location>
        <begin position="1760"/>
        <end position="1810"/>
    </location>
</feature>
<dbReference type="SUPFAM" id="SSF140924">
    <property type="entry name" value="Duffy binding domain-like"/>
    <property type="match status" value="5"/>
</dbReference>
<feature type="compositionally biased region" description="Pro residues" evidence="2">
    <location>
        <begin position="2062"/>
        <end position="2086"/>
    </location>
</feature>
<feature type="non-terminal residue" evidence="9">
    <location>
        <position position="2115"/>
    </location>
</feature>
<dbReference type="VEuPathDB" id="PlasmoDB:PfNF166_090042400"/>
<dbReference type="Pfam" id="PF22672">
    <property type="entry name" value="DBL_C"/>
    <property type="match status" value="3"/>
</dbReference>
<feature type="compositionally biased region" description="Acidic residues" evidence="2">
    <location>
        <begin position="1155"/>
        <end position="1176"/>
    </location>
</feature>
<dbReference type="GO" id="GO:0046789">
    <property type="term" value="F:host cell surface receptor binding"/>
    <property type="evidence" value="ECO:0007669"/>
    <property type="project" value="InterPro"/>
</dbReference>
<evidence type="ECO:0000259" key="8">
    <source>
        <dbReference type="Pfam" id="PF22672"/>
    </source>
</evidence>
<sequence length="2115" mass="240907">DIVRGRDLFYGNPQEKKKRDELENKLKDIFGKIHEGLKNGKAKERYKDTTNYYQLREDWWNANRQQVWKAITCAAKVGDTYFMESRTNSYKFSDGKCGHNDDNVPTNLDYVPQFLRWFDEWSEDFCRLKKIKLELAKKACHNHPGKLYCSQNGYDCTKHNPKKDSSSTDNKCISCSNKCIHFEDWLRNQRKEFEKQKTKYTKEIEKYKSSSDKSNSNISNKYYNEFYKSLNGTKYKNVQNFLTLLNNGMYCQEKIEKEEIDFIKGVEKTFYRSEYCQPCPDCIVVCDYKGCKENKNDENCKSKRTYSLPPDVNSTEIEVLFSGDNQEDIVEKLSSFCKNTNNENGENVEKWECYYESEHNNKCKMTSPKHKDEKRPTVMIFDEFFDFWVTHLIKDTIKWESDINDCINNTNVTDCDSACNENCKCFDEWVEKKEVEWGNVKKVLGNRSENLNIYYNKLNGIFSGFFFGVMHELKKKEAKQGVKAEEAQEAEETQEAQEEEAKWNKLTAKLQEIIDSSKGKADTANSQDAIKPLLEYIKETATTCIDNNSLAVENCPKTKINPCIKGTRKRTPKRTRRASNNLVSVKQLAEEKQQDAREQLEENVGEIKLKGDATRGEYTSSGKAVALNDICSIDEKHSNRNLGFSNGPCGGKNTGRFDIGKQWSYGDNNKKKTHPEAYMPPRREHMCTSNLEYLETADGALNSDDGKLVNNSFLGDVLLAANHEAKKIKELYEKNKDQSGHEVICRAVRYSFADIGDIIRGRDIWDNETGMKKIREYLPTIFGKIKKKVAEKYKDDTNNIKLREDWWEANRHQVWRAMKCATKDINNNKCNGIPIEDYIPQRLRWMTEWAEWFCKAQNKYYGELESKCSKCKGKSVNCTQITPECNDCKQACEEYKAKIQPWKEQWTKIKEKYDELYKKALENTNDDGKGAKSTTSGPKDEKDVVDFLKQLLAQNSAAARLTRLRAAARITRLRAAPGLTGDTATTPITPYSSPAGYIHQEAQISDCQSQTQFCNTGGNNKDYAFRHQPYDHDDACACRPPKPAEEESADRSEDIPDDRSQQPADLEDDYDDDEDEEDEHSSDEDDTPSRAEEEEEDAEGEGEDDEEETVEVTDGQKDTDGEEESEEVDVQEVAEEDKGDNEEEDENAGGGEAEGSSESEEVNGEPQEDGEGTEEPVDGKVAPPEKKDKVNPCQIVTNLFQHPEQFKVEACNQKYGYPQRHWGWKCISDKAATSEGSDDKSRHKRASSDESAPPSDSNQGSICVPPRRRRLYVTPLTKLTGDNTVESTKGSKSLETSDTTSQSGKETSPGGQKTPVSGGDTDALRDAFIESAAIETFFLWHKYKKEKEKKKKSQDNGGSPLLFQQQDDEEDTLPKPQDELKNGVIPEEFKRQMFYTLGDYRDIVVRGGDTKDANNIILNASGSTQEEKDKMRQIQEKIDTILKQSGDKPVKPNGTTPKDWWDKIAEHVWNGMIYALTYNTDSGTKETPPQVDQQVKQALLDEDGKPKTNGTNGKDYTYGGVRLEDENSGTQALSPNAPASTTSQTTQSSPSSDTPTLNNPKLKDFVERPPYFRWLHEWGSDFCGKRARMLEKIKEECTEDGEGDTQKYSGDGEECDKVLVEEANTFKDLEGRSCADSCRSYKKWIGRKKDEFEKQKKIYDEQKKDAKSDNGFYTRLQNLPDAADFLKTLGPCSKNVSGKDNEKIFEDKDKTFRPADNCKPCSQFRVNCKNGDCNDVEGTKCDGKTPIDAKKIANMINSPQEVTMLVSDNNPNGFERHLNDCDGADIFEGIRKDEWECGNVCGYEVCKPKNVNGQKVSEQEKNDVKHIITIRALVTHWVYNFLEDYKKIKHKISHCINNGEGNICKKDCQNKCKCVDEWINKKRTEWANIKTRFLEQYKYDKSDEDFNLRSCLETFLVQIGAAYGEDKFKKVIKLSVFDQSCGCSADAHEQNKNGYQDAIDCMLNKLQNKIEECKKKHQTSDETPANCVQPSTQPDDEEDLLLEEEENTVKAPKICDDVLRTQPQPEEPGETCEESPGQTDVKKEEEEKKEEKDKENDQKGSAPPPPPPPPPLPPPPPTVHPTPPANQPFNRDILEKTIPFGVALALGSIAFLFLK</sequence>
<feature type="domain" description="Duffy-binding-like" evidence="8">
    <location>
        <begin position="120"/>
        <end position="274"/>
    </location>
</feature>
<feature type="domain" description="Duffy-binding-like" evidence="8">
    <location>
        <begin position="1577"/>
        <end position="1715"/>
    </location>
</feature>
<feature type="region of interest" description="Disordered" evidence="2">
    <location>
        <begin position="1348"/>
        <end position="1384"/>
    </location>
</feature>
<dbReference type="PANTHER" id="PTHR46345:SF8">
    <property type="entry name" value="FORMIN 3, ISOFORM B"/>
    <property type="match status" value="1"/>
</dbReference>
<feature type="compositionally biased region" description="Basic and acidic residues" evidence="2">
    <location>
        <begin position="2040"/>
        <end position="2058"/>
    </location>
</feature>
<organism evidence="9">
    <name type="scientific">Plasmodium falciparum</name>
    <name type="common">malaria parasite P. falciparum</name>
    <dbReference type="NCBI Taxonomy" id="5833"/>
    <lineage>
        <taxon>Eukaryota</taxon>
        <taxon>Sar</taxon>
        <taxon>Alveolata</taxon>
        <taxon>Apicomplexa</taxon>
        <taxon>Aconoidasida</taxon>
        <taxon>Haemosporida</taxon>
        <taxon>Plasmodiidae</taxon>
        <taxon>Plasmodium</taxon>
        <taxon>Plasmodium (Laverania)</taxon>
    </lineage>
</organism>
<dbReference type="VEuPathDB" id="PlasmoDB:PfNF166_000006800"/>
<accession>A0A191VZ07</accession>
<dbReference type="InterPro" id="IPR004258">
    <property type="entry name" value="DBL"/>
</dbReference>
<evidence type="ECO:0000259" key="5">
    <source>
        <dbReference type="Pfam" id="PF05424"/>
    </source>
</evidence>
<protein>
    <submittedName>
        <fullName evidence="9">Erythrocyte membrane protein 1</fullName>
    </submittedName>
</protein>
<dbReference type="VEuPathDB" id="PlasmoDB:PfIT_020027600"/>
<gene>
    <name evidence="9" type="primary">var</name>
</gene>
<feature type="compositionally biased region" description="Acidic residues" evidence="2">
    <location>
        <begin position="1994"/>
        <end position="2006"/>
    </location>
</feature>
<feature type="domain" description="PfEMP1 CIDRalpha1" evidence="7">
    <location>
        <begin position="315"/>
        <end position="367"/>
    </location>
</feature>
<feature type="compositionally biased region" description="Polar residues" evidence="2">
    <location>
        <begin position="1528"/>
        <end position="1539"/>
    </location>
</feature>
<dbReference type="PANTHER" id="PTHR46345">
    <property type="entry name" value="INVERTED FORMIN-2"/>
    <property type="match status" value="1"/>
</dbReference>
<evidence type="ECO:0000259" key="4">
    <source>
        <dbReference type="Pfam" id="PF03011"/>
    </source>
</evidence>
<dbReference type="VEuPathDB" id="PlasmoDB:PfNF135_030005100"/>
<feature type="coiled-coil region" evidence="1">
    <location>
        <begin position="475"/>
        <end position="504"/>
    </location>
</feature>
<feature type="compositionally biased region" description="Low complexity" evidence="2">
    <location>
        <begin position="1540"/>
        <end position="1556"/>
    </location>
</feature>
<dbReference type="EMBL" id="KX154825">
    <property type="protein sequence ID" value="ANJ20945.1"/>
    <property type="molecule type" value="Genomic_DNA"/>
</dbReference>
<evidence type="ECO:0000256" key="1">
    <source>
        <dbReference type="SAM" id="Coils"/>
    </source>
</evidence>
<keyword evidence="3" id="KW-1133">Transmembrane helix</keyword>
<feature type="transmembrane region" description="Helical" evidence="3">
    <location>
        <begin position="2097"/>
        <end position="2114"/>
    </location>
</feature>
<feature type="region of interest" description="Disordered" evidence="2">
    <location>
        <begin position="661"/>
        <end position="681"/>
    </location>
</feature>
<keyword evidence="3" id="KW-0812">Transmembrane</keyword>
<dbReference type="InterPro" id="IPR008602">
    <property type="entry name" value="Duffy-antigen-binding"/>
</dbReference>
<evidence type="ECO:0000256" key="2">
    <source>
        <dbReference type="SAM" id="MobiDB-lite"/>
    </source>
</evidence>
<feature type="compositionally biased region" description="Basic and acidic residues" evidence="2">
    <location>
        <begin position="1034"/>
        <end position="1060"/>
    </location>
</feature>
<dbReference type="Pfam" id="PF21807">
    <property type="entry name" value="PfEMP1_CIDRalpha1_dom"/>
    <property type="match status" value="1"/>
</dbReference>
<dbReference type="Pfam" id="PF18562">
    <property type="entry name" value="CIDR1_gamma"/>
    <property type="match status" value="1"/>
</dbReference>
<dbReference type="Gene3D" id="1.20.58.830">
    <property type="match status" value="3"/>
</dbReference>
<feature type="region of interest" description="Disordered" evidence="2">
    <location>
        <begin position="1975"/>
        <end position="2091"/>
    </location>
</feature>
<dbReference type="VEuPathDB" id="PlasmoDB:PfKH01_050005600"/>
<feature type="compositionally biased region" description="Polar residues" evidence="2">
    <location>
        <begin position="1981"/>
        <end position="1993"/>
    </location>
</feature>
<proteinExistence type="predicted"/>
<feature type="region of interest" description="Disordered" evidence="2">
    <location>
        <begin position="1231"/>
        <end position="1322"/>
    </location>
</feature>
<dbReference type="GO" id="GO:0016020">
    <property type="term" value="C:membrane"/>
    <property type="evidence" value="ECO:0007669"/>
    <property type="project" value="InterPro"/>
</dbReference>
<feature type="compositionally biased region" description="Acidic residues" evidence="2">
    <location>
        <begin position="1065"/>
        <end position="1111"/>
    </location>
</feature>
<evidence type="ECO:0000313" key="9">
    <source>
        <dbReference type="EMBL" id="ANJ20945.1"/>
    </source>
</evidence>
<feature type="domain" description="Duffy-antigen binding" evidence="5">
    <location>
        <begin position="1262"/>
        <end position="1489"/>
    </location>
</feature>
<feature type="domain" description="Duffy-antigen binding" evidence="5">
    <location>
        <begin position="1"/>
        <end position="116"/>
    </location>
</feature>
<dbReference type="InterPro" id="IPR054595">
    <property type="entry name" value="DBL_C"/>
</dbReference>
<dbReference type="VEuPathDB" id="PlasmoDB:PfGB4_110006900"/>
<dbReference type="Pfam" id="PF03011">
    <property type="entry name" value="PFEMP"/>
    <property type="match status" value="2"/>
</dbReference>
<dbReference type="FunFam" id="1.20.58.830:FF:000001">
    <property type="entry name" value="Erythrocyte membrane protein 1, PfEMP1"/>
    <property type="match status" value="1"/>
</dbReference>
<feature type="domain" description="Duffy-binding-like" evidence="8">
    <location>
        <begin position="848"/>
        <end position="955"/>
    </location>
</feature>
<dbReference type="VEuPathDB" id="PlasmoDB:PfML01_040005600"/>
<keyword evidence="1" id="KW-0175">Coiled coil</keyword>
<feature type="domain" description="Duffy-binding-like" evidence="4">
    <location>
        <begin position="1833"/>
        <end position="1980"/>
    </location>
</feature>
<keyword evidence="3" id="KW-0472">Membrane</keyword>
<feature type="compositionally biased region" description="Polar residues" evidence="2">
    <location>
        <begin position="1280"/>
        <end position="1315"/>
    </location>
</feature>
<dbReference type="Pfam" id="PF05424">
    <property type="entry name" value="Duffy_binding"/>
    <property type="match status" value="3"/>
</dbReference>
<feature type="compositionally biased region" description="Polar residues" evidence="2">
    <location>
        <begin position="1483"/>
        <end position="1496"/>
    </location>
</feature>
<feature type="compositionally biased region" description="Acidic residues" evidence="2">
    <location>
        <begin position="1120"/>
        <end position="1147"/>
    </location>
</feature>
<reference evidence="9" key="1">
    <citation type="journal article" date="2016" name="EMBO Mol. Med.">
        <title>Plasmodium falciparum var genes expressed in children with severe malaria encode CIDRalpha1 domains.</title>
        <authorList>
            <person name="Jespersen J.S."/>
            <person name="Wang C.W."/>
            <person name="Mkumbaye S.I."/>
            <person name="Minja D.T."/>
            <person name="Petersen B."/>
            <person name="Turner L."/>
            <person name="Petersen J.E."/>
            <person name="Lusingu J.P."/>
            <person name="Theander T.G."/>
            <person name="Lavstsen T."/>
        </authorList>
    </citation>
    <scope>NUCLEOTIDE SEQUENCE</scope>
    <source>
        <strain evidence="9">1702-3</strain>
    </source>
</reference>
<feature type="compositionally biased region" description="Basic and acidic residues" evidence="2">
    <location>
        <begin position="1372"/>
        <end position="1384"/>
    </location>
</feature>
<feature type="domain" description="Duffy-antigen binding" evidence="5">
    <location>
        <begin position="677"/>
        <end position="844"/>
    </location>
</feature>